<comment type="caution">
    <text evidence="3">The sequence shown here is derived from an EMBL/GenBank/DDBJ whole genome shotgun (WGS) entry which is preliminary data.</text>
</comment>
<feature type="compositionally biased region" description="Low complexity" evidence="1">
    <location>
        <begin position="317"/>
        <end position="327"/>
    </location>
</feature>
<feature type="compositionally biased region" description="Basic and acidic residues" evidence="1">
    <location>
        <begin position="521"/>
        <end position="530"/>
    </location>
</feature>
<accession>A0A5C5WXM7</accession>
<proteinExistence type="predicted"/>
<feature type="region of interest" description="Disordered" evidence="1">
    <location>
        <begin position="316"/>
        <end position="536"/>
    </location>
</feature>
<dbReference type="RefSeq" id="WP_146514964.1">
    <property type="nucleotide sequence ID" value="NZ_SJPI01000001.1"/>
</dbReference>
<evidence type="ECO:0000256" key="2">
    <source>
        <dbReference type="SAM" id="SignalP"/>
    </source>
</evidence>
<sequence precursor="true">MPFQRLKIAALAAALTAATSSADACCLTDWLYGRQANPYAVGYTPYSAAYTPYAAAYTPYTAGYAPIATTNYQSNYSAGYAPTTTLPLTTPVLSSGAYQLQRPAYDNPSVYTGQPVGTNLQTAYSVPMTTPQILRGNTGMLGNAGMLGVGPTSSYMGAANVYPNSSYYRANYAAAQVAVPTGTPMTGVPATNVAPLFPNAPRPTLGSGLSRFFSNLFGTGYRSSYYRAPVTYYRPATTVDPMSNTTVTIQQPCTSTIDQLQRTPFSSLGAAPTTFDAQATYAQPLGQPYPVSSSPDQYGAIGQVSAMETAPRQFTVPIPSSSAAPPSFSDQGYGQPSAAPLTGSPTSPRPQADLSPIDQPRLESYRREESSYAPRNETSYRNELDREPREYEAPASEPDYSREKPKSYWELQDADDSTAMSRPQSRYGAIRPDFQNRQTTETSSFTGIEPIRALDDDEPSPFRRSLDLPAARSTFEAPALPTRSLDRDATSVSTRQSVPVREAAMTSRTYPPLPAPKARSVVREPERDNTWTKASR</sequence>
<dbReference type="OrthoDB" id="292767at2"/>
<feature type="compositionally biased region" description="Basic and acidic residues" evidence="1">
    <location>
        <begin position="378"/>
        <end position="392"/>
    </location>
</feature>
<feature type="chain" id="PRO_5022919919" evidence="2">
    <location>
        <begin position="25"/>
        <end position="536"/>
    </location>
</feature>
<evidence type="ECO:0000313" key="3">
    <source>
        <dbReference type="EMBL" id="TWT55019.1"/>
    </source>
</evidence>
<feature type="signal peptide" evidence="2">
    <location>
        <begin position="1"/>
        <end position="24"/>
    </location>
</feature>
<dbReference type="Proteomes" id="UP000316598">
    <property type="component" value="Unassembled WGS sequence"/>
</dbReference>
<protein>
    <submittedName>
        <fullName evidence="3">Uncharacterized protein</fullName>
    </submittedName>
</protein>
<dbReference type="AlphaFoldDB" id="A0A5C5WXM7"/>
<feature type="compositionally biased region" description="Polar residues" evidence="1">
    <location>
        <begin position="435"/>
        <end position="446"/>
    </location>
</feature>
<dbReference type="EMBL" id="SJPI01000001">
    <property type="protein sequence ID" value="TWT55019.1"/>
    <property type="molecule type" value="Genomic_DNA"/>
</dbReference>
<feature type="compositionally biased region" description="Basic and acidic residues" evidence="1">
    <location>
        <begin position="360"/>
        <end position="370"/>
    </location>
</feature>
<evidence type="ECO:0000256" key="1">
    <source>
        <dbReference type="SAM" id="MobiDB-lite"/>
    </source>
</evidence>
<name>A0A5C5WXM7_9BACT</name>
<reference evidence="3 4" key="1">
    <citation type="submission" date="2019-02" db="EMBL/GenBank/DDBJ databases">
        <title>Deep-cultivation of Planctomycetes and their phenomic and genomic characterization uncovers novel biology.</title>
        <authorList>
            <person name="Wiegand S."/>
            <person name="Jogler M."/>
            <person name="Boedeker C."/>
            <person name="Pinto D."/>
            <person name="Vollmers J."/>
            <person name="Rivas-Marin E."/>
            <person name="Kohn T."/>
            <person name="Peeters S.H."/>
            <person name="Heuer A."/>
            <person name="Rast P."/>
            <person name="Oberbeckmann S."/>
            <person name="Bunk B."/>
            <person name="Jeske O."/>
            <person name="Meyerdierks A."/>
            <person name="Storesund J.E."/>
            <person name="Kallscheuer N."/>
            <person name="Luecker S."/>
            <person name="Lage O.M."/>
            <person name="Pohl T."/>
            <person name="Merkel B.J."/>
            <person name="Hornburger P."/>
            <person name="Mueller R.-W."/>
            <person name="Bruemmer F."/>
            <person name="Labrenz M."/>
            <person name="Spormann A.M."/>
            <person name="Op Den Camp H."/>
            <person name="Overmann J."/>
            <person name="Amann R."/>
            <person name="Jetten M.S.M."/>
            <person name="Mascher T."/>
            <person name="Medema M.H."/>
            <person name="Devos D.P."/>
            <person name="Kaster A.-K."/>
            <person name="Ovreas L."/>
            <person name="Rohde M."/>
            <person name="Galperin M.Y."/>
            <person name="Jogler C."/>
        </authorList>
    </citation>
    <scope>NUCLEOTIDE SEQUENCE [LARGE SCALE GENOMIC DNA]</scope>
    <source>
        <strain evidence="3 4">Pla22</strain>
    </source>
</reference>
<organism evidence="3 4">
    <name type="scientific">Rubripirellula amarantea</name>
    <dbReference type="NCBI Taxonomy" id="2527999"/>
    <lineage>
        <taxon>Bacteria</taxon>
        <taxon>Pseudomonadati</taxon>
        <taxon>Planctomycetota</taxon>
        <taxon>Planctomycetia</taxon>
        <taxon>Pirellulales</taxon>
        <taxon>Pirellulaceae</taxon>
        <taxon>Rubripirellula</taxon>
    </lineage>
</organism>
<keyword evidence="2" id="KW-0732">Signal</keyword>
<evidence type="ECO:0000313" key="4">
    <source>
        <dbReference type="Proteomes" id="UP000316598"/>
    </source>
</evidence>
<keyword evidence="4" id="KW-1185">Reference proteome</keyword>
<gene>
    <name evidence="3" type="ORF">Pla22_26730</name>
</gene>